<dbReference type="Gene3D" id="3.30.360.10">
    <property type="entry name" value="Dihydrodipicolinate Reductase, domain 2"/>
    <property type="match status" value="1"/>
</dbReference>
<sequence length="201" mass="22733">DKVLRARELISRGTIGKVIMFRNMFGGAIDMSKRWFSKREISGGGVLLDNGVHALDLFRFLFGEVKNVSARVATFTQDIAVEDTARILLEMESGSFGTIDLSWSIPYPQSFYLEVYGSEGSIMVGWDILRYQTNKTKKWTEVKGGLKEEDAFIKEINHFVNCIKGREAPIVSGVDGLRALEIVEAAYRSNEEKVWINIKRD</sequence>
<comment type="caution">
    <text evidence="3">The sequence shown here is derived from an EMBL/GenBank/DDBJ whole genome shotgun (WGS) entry which is preliminary data.</text>
</comment>
<dbReference type="SUPFAM" id="SSF55347">
    <property type="entry name" value="Glyceraldehyde-3-phosphate dehydrogenase-like, C-terminal domain"/>
    <property type="match status" value="1"/>
</dbReference>
<evidence type="ECO:0000313" key="3">
    <source>
        <dbReference type="EMBL" id="GAH51252.1"/>
    </source>
</evidence>
<protein>
    <recommendedName>
        <fullName evidence="2">GFO/IDH/MocA-like oxidoreductase domain-containing protein</fullName>
    </recommendedName>
</protein>
<dbReference type="AlphaFoldDB" id="X1G1X2"/>
<evidence type="ECO:0000256" key="1">
    <source>
        <dbReference type="ARBA" id="ARBA00023002"/>
    </source>
</evidence>
<dbReference type="InterPro" id="IPR055170">
    <property type="entry name" value="GFO_IDH_MocA-like_dom"/>
</dbReference>
<dbReference type="PANTHER" id="PTHR42840:SF3">
    <property type="entry name" value="BINDING ROSSMANN FOLD OXIDOREDUCTASE, PUTATIVE (AFU_ORTHOLOGUE AFUA_2G10240)-RELATED"/>
    <property type="match status" value="1"/>
</dbReference>
<name>X1G1X2_9ZZZZ</name>
<keyword evidence="1" id="KW-0560">Oxidoreductase</keyword>
<gene>
    <name evidence="3" type="ORF">S03H2_37794</name>
</gene>
<feature type="non-terminal residue" evidence="3">
    <location>
        <position position="1"/>
    </location>
</feature>
<dbReference type="PANTHER" id="PTHR42840">
    <property type="entry name" value="NAD(P)-BINDING ROSSMANN-FOLD SUPERFAMILY PROTEIN-RELATED"/>
    <property type="match status" value="1"/>
</dbReference>
<dbReference type="EMBL" id="BARU01023276">
    <property type="protein sequence ID" value="GAH51252.1"/>
    <property type="molecule type" value="Genomic_DNA"/>
</dbReference>
<evidence type="ECO:0000259" key="2">
    <source>
        <dbReference type="Pfam" id="PF22725"/>
    </source>
</evidence>
<organism evidence="3">
    <name type="scientific">marine sediment metagenome</name>
    <dbReference type="NCBI Taxonomy" id="412755"/>
    <lineage>
        <taxon>unclassified sequences</taxon>
        <taxon>metagenomes</taxon>
        <taxon>ecological metagenomes</taxon>
    </lineage>
</organism>
<dbReference type="Pfam" id="PF22725">
    <property type="entry name" value="GFO_IDH_MocA_C3"/>
    <property type="match status" value="1"/>
</dbReference>
<accession>X1G1X2</accession>
<reference evidence="3" key="1">
    <citation type="journal article" date="2014" name="Front. Microbiol.">
        <title>High frequency of phylogenetically diverse reductive dehalogenase-homologous genes in deep subseafloor sedimentary metagenomes.</title>
        <authorList>
            <person name="Kawai M."/>
            <person name="Futagami T."/>
            <person name="Toyoda A."/>
            <person name="Takaki Y."/>
            <person name="Nishi S."/>
            <person name="Hori S."/>
            <person name="Arai W."/>
            <person name="Tsubouchi T."/>
            <person name="Morono Y."/>
            <person name="Uchiyama I."/>
            <person name="Ito T."/>
            <person name="Fujiyama A."/>
            <person name="Inagaki F."/>
            <person name="Takami H."/>
        </authorList>
    </citation>
    <scope>NUCLEOTIDE SEQUENCE</scope>
    <source>
        <strain evidence="3">Expedition CK06-06</strain>
    </source>
</reference>
<feature type="domain" description="GFO/IDH/MocA-like oxidoreductase" evidence="2">
    <location>
        <begin position="4"/>
        <end position="122"/>
    </location>
</feature>
<dbReference type="GO" id="GO:0016491">
    <property type="term" value="F:oxidoreductase activity"/>
    <property type="evidence" value="ECO:0007669"/>
    <property type="project" value="UniProtKB-KW"/>
</dbReference>
<proteinExistence type="predicted"/>